<evidence type="ECO:0000313" key="3">
    <source>
        <dbReference type="RefSeq" id="XP_008239283.1"/>
    </source>
</evidence>
<gene>
    <name evidence="3" type="primary">LOC103337892</name>
</gene>
<keyword evidence="2" id="KW-1185">Reference proteome</keyword>
<feature type="region of interest" description="Disordered" evidence="1">
    <location>
        <begin position="152"/>
        <end position="176"/>
    </location>
</feature>
<name>A0ABM0PGG3_PRUMU</name>
<evidence type="ECO:0000313" key="2">
    <source>
        <dbReference type="Proteomes" id="UP000694861"/>
    </source>
</evidence>
<accession>A0ABM0PGG3</accession>
<protein>
    <submittedName>
        <fullName evidence="3">Uncharacterized protein LOC103337892</fullName>
    </submittedName>
</protein>
<dbReference type="RefSeq" id="XP_008239283.1">
    <property type="nucleotide sequence ID" value="XM_008241061.1"/>
</dbReference>
<evidence type="ECO:0000256" key="1">
    <source>
        <dbReference type="SAM" id="MobiDB-lite"/>
    </source>
</evidence>
<sequence>MYGLLIIFLQSVEAPMEPLDFLPGNHLQAESQSNNPLPAPPALDEECESMDSTNSDGEPAPPQPDSSQSFYPMIYPAYFSPFPVPFPLWPGYSTEPTKQDKHEVLKPTAVHSKSPINVDELVGMSKLSLGEPIGHSGPSSLTLKLVEGSSRQSAFHANPGSGSSGMNSGGSPIHAV</sequence>
<reference evidence="2" key="1">
    <citation type="journal article" date="2012" name="Nat. Commun.">
        <title>The genome of Prunus mume.</title>
        <authorList>
            <person name="Zhang Q."/>
            <person name="Chen W."/>
            <person name="Sun L."/>
            <person name="Zhao F."/>
            <person name="Huang B."/>
            <person name="Yang W."/>
            <person name="Tao Y."/>
            <person name="Wang J."/>
            <person name="Yuan Z."/>
            <person name="Fan G."/>
            <person name="Xing Z."/>
            <person name="Han C."/>
            <person name="Pan H."/>
            <person name="Zhong X."/>
            <person name="Shi W."/>
            <person name="Liang X."/>
            <person name="Du D."/>
            <person name="Sun F."/>
            <person name="Xu Z."/>
            <person name="Hao R."/>
            <person name="Lv T."/>
            <person name="Lv Y."/>
            <person name="Zheng Z."/>
            <person name="Sun M."/>
            <person name="Luo L."/>
            <person name="Cai M."/>
            <person name="Gao Y."/>
            <person name="Wang J."/>
            <person name="Yin Y."/>
            <person name="Xu X."/>
            <person name="Cheng T."/>
            <person name="Wang J."/>
        </authorList>
    </citation>
    <scope>NUCLEOTIDE SEQUENCE [LARGE SCALE GENOMIC DNA]</scope>
</reference>
<feature type="compositionally biased region" description="Low complexity" evidence="1">
    <location>
        <begin position="160"/>
        <end position="176"/>
    </location>
</feature>
<reference evidence="3" key="2">
    <citation type="submission" date="2025-08" db="UniProtKB">
        <authorList>
            <consortium name="RefSeq"/>
        </authorList>
    </citation>
    <scope>IDENTIFICATION</scope>
</reference>
<feature type="region of interest" description="Disordered" evidence="1">
    <location>
        <begin position="23"/>
        <end position="67"/>
    </location>
</feature>
<dbReference type="GeneID" id="103337892"/>
<proteinExistence type="predicted"/>
<dbReference type="Proteomes" id="UP000694861">
    <property type="component" value="Linkage group LG7"/>
</dbReference>
<organism evidence="2 3">
    <name type="scientific">Prunus mume</name>
    <name type="common">Japanese apricot</name>
    <name type="synonym">Armeniaca mume</name>
    <dbReference type="NCBI Taxonomy" id="102107"/>
    <lineage>
        <taxon>Eukaryota</taxon>
        <taxon>Viridiplantae</taxon>
        <taxon>Streptophyta</taxon>
        <taxon>Embryophyta</taxon>
        <taxon>Tracheophyta</taxon>
        <taxon>Spermatophyta</taxon>
        <taxon>Magnoliopsida</taxon>
        <taxon>eudicotyledons</taxon>
        <taxon>Gunneridae</taxon>
        <taxon>Pentapetalae</taxon>
        <taxon>rosids</taxon>
        <taxon>fabids</taxon>
        <taxon>Rosales</taxon>
        <taxon>Rosaceae</taxon>
        <taxon>Amygdaloideae</taxon>
        <taxon>Amygdaleae</taxon>
        <taxon>Prunus</taxon>
    </lineage>
</organism>